<keyword evidence="1" id="KW-0812">Transmembrane</keyword>
<sequence>MKITIPKPCHENWNAMTPDEKGRFCAVCSKTVRDFRRGSDDELIEVFTKATDEICGSFLPSQLNRDLHYSYINALFVKFAVGFMLTTGGIVSVNAQQKIANDILKTEDIKEITLAEFGTHKDRKLLGSISVVPADAIDRKEKESKTSVPNLAQPLTTQVLPNVVQSISSVRIGGVPSSKARSYNPLYVVDGKISDYEKVKALDPNLIKTMNVLKGASATAYYGEKAKDGVIVITTKRKKYKTN</sequence>
<dbReference type="EMBL" id="JAVIXS010000001">
    <property type="protein sequence ID" value="MDR4951114.1"/>
    <property type="molecule type" value="Genomic_DNA"/>
</dbReference>
<dbReference type="Gene3D" id="2.170.130.10">
    <property type="entry name" value="TonB-dependent receptor, plug domain"/>
    <property type="match status" value="1"/>
</dbReference>
<dbReference type="SUPFAM" id="SSF56935">
    <property type="entry name" value="Porins"/>
    <property type="match status" value="1"/>
</dbReference>
<accession>A0ABU1DZZ9</accession>
<gene>
    <name evidence="3" type="ORF">REB14_02815</name>
</gene>
<dbReference type="Pfam" id="PF07715">
    <property type="entry name" value="Plug"/>
    <property type="match status" value="1"/>
</dbReference>
<keyword evidence="4" id="KW-1185">Reference proteome</keyword>
<dbReference type="Proteomes" id="UP001260959">
    <property type="component" value="Unassembled WGS sequence"/>
</dbReference>
<feature type="domain" description="TonB-dependent receptor plug" evidence="2">
    <location>
        <begin position="123"/>
        <end position="230"/>
    </location>
</feature>
<dbReference type="PROSITE" id="PS52016">
    <property type="entry name" value="TONB_DEPENDENT_REC_3"/>
    <property type="match status" value="1"/>
</dbReference>
<name>A0ABU1DZZ9_9FLAO</name>
<evidence type="ECO:0000313" key="3">
    <source>
        <dbReference type="EMBL" id="MDR4951114.1"/>
    </source>
</evidence>
<keyword evidence="1" id="KW-0813">Transport</keyword>
<organism evidence="3 4">
    <name type="scientific">Chryseobacterium metallicongregator</name>
    <dbReference type="NCBI Taxonomy" id="3073042"/>
    <lineage>
        <taxon>Bacteria</taxon>
        <taxon>Pseudomonadati</taxon>
        <taxon>Bacteroidota</taxon>
        <taxon>Flavobacteriia</taxon>
        <taxon>Flavobacteriales</taxon>
        <taxon>Weeksellaceae</taxon>
        <taxon>Chryseobacterium group</taxon>
        <taxon>Chryseobacterium</taxon>
    </lineage>
</organism>
<dbReference type="InterPro" id="IPR037066">
    <property type="entry name" value="Plug_dom_sf"/>
</dbReference>
<keyword evidence="1" id="KW-0998">Cell outer membrane</keyword>
<keyword evidence="1" id="KW-0472">Membrane</keyword>
<comment type="subcellular location">
    <subcellularLocation>
        <location evidence="1">Cell outer membrane</location>
        <topology evidence="1">Multi-pass membrane protein</topology>
    </subcellularLocation>
</comment>
<protein>
    <submittedName>
        <fullName evidence="3">TonB-dependent receptor plug domain-containing protein</fullName>
    </submittedName>
</protein>
<evidence type="ECO:0000256" key="1">
    <source>
        <dbReference type="PROSITE-ProRule" id="PRU01360"/>
    </source>
</evidence>
<proteinExistence type="inferred from homology"/>
<dbReference type="InterPro" id="IPR012910">
    <property type="entry name" value="Plug_dom"/>
</dbReference>
<keyword evidence="3" id="KW-0675">Receptor</keyword>
<comment type="similarity">
    <text evidence="1">Belongs to the TonB-dependent receptor family.</text>
</comment>
<comment type="caution">
    <text evidence="3">The sequence shown here is derived from an EMBL/GenBank/DDBJ whole genome shotgun (WGS) entry which is preliminary data.</text>
</comment>
<dbReference type="RefSeq" id="WP_309521440.1">
    <property type="nucleotide sequence ID" value="NZ_JAVIXS010000001.1"/>
</dbReference>
<dbReference type="InterPro" id="IPR039426">
    <property type="entry name" value="TonB-dep_rcpt-like"/>
</dbReference>
<evidence type="ECO:0000313" key="4">
    <source>
        <dbReference type="Proteomes" id="UP001260959"/>
    </source>
</evidence>
<keyword evidence="1" id="KW-1134">Transmembrane beta strand</keyword>
<evidence type="ECO:0000259" key="2">
    <source>
        <dbReference type="Pfam" id="PF07715"/>
    </source>
</evidence>
<reference evidence="3 4" key="1">
    <citation type="submission" date="2023-08" db="EMBL/GenBank/DDBJ databases">
        <authorList>
            <person name="Maltman C."/>
        </authorList>
    </citation>
    <scope>NUCLEOTIDE SEQUENCE [LARGE SCALE GENOMIC DNA]</scope>
    <source>
        <strain evidence="3 4">ES2</strain>
    </source>
</reference>